<evidence type="ECO:0008006" key="4">
    <source>
        <dbReference type="Google" id="ProtNLM"/>
    </source>
</evidence>
<dbReference type="AlphaFoldDB" id="A0A101JJF7"/>
<comment type="caution">
    <text evidence="2">The sequence shown here is derived from an EMBL/GenBank/DDBJ whole genome shotgun (WGS) entry which is preliminary data.</text>
</comment>
<proteinExistence type="predicted"/>
<feature type="transmembrane region" description="Helical" evidence="1">
    <location>
        <begin position="71"/>
        <end position="89"/>
    </location>
</feature>
<evidence type="ECO:0000313" key="3">
    <source>
        <dbReference type="Proteomes" id="UP000053244"/>
    </source>
</evidence>
<reference evidence="2 3" key="1">
    <citation type="submission" date="2015-10" db="EMBL/GenBank/DDBJ databases">
        <authorList>
            <person name="Gilbert D.G."/>
        </authorList>
    </citation>
    <scope>NUCLEOTIDE SEQUENCE [LARGE SCALE GENOMIC DNA]</scope>
    <source>
        <strain evidence="2 3">NRRL B-16712</strain>
    </source>
</reference>
<keyword evidence="1" id="KW-1133">Transmembrane helix</keyword>
<evidence type="ECO:0000313" key="2">
    <source>
        <dbReference type="EMBL" id="KUL27928.1"/>
    </source>
</evidence>
<organism evidence="2 3">
    <name type="scientific">Actinoplanes awajinensis subsp. mycoplanecinus</name>
    <dbReference type="NCBI Taxonomy" id="135947"/>
    <lineage>
        <taxon>Bacteria</taxon>
        <taxon>Bacillati</taxon>
        <taxon>Actinomycetota</taxon>
        <taxon>Actinomycetes</taxon>
        <taxon>Micromonosporales</taxon>
        <taxon>Micromonosporaceae</taxon>
        <taxon>Actinoplanes</taxon>
    </lineage>
</organism>
<keyword evidence="3" id="KW-1185">Reference proteome</keyword>
<keyword evidence="1" id="KW-0472">Membrane</keyword>
<gene>
    <name evidence="2" type="ORF">ADL15_33150</name>
</gene>
<name>A0A101JJF7_9ACTN</name>
<keyword evidence="1" id="KW-0812">Transmembrane</keyword>
<sequence>MTTTIDRLIRTGGGVLCAGGVLSAAAAIGQDFADDKTVNPAFTAVGVVGVLGGLLTLLGLPAFYAVQAHRAGRLGAIGFLLTFLGWAGLEVGTRPLYDFVAPALYARPGNADLAVDGALDEITNGFLWYVGAGLIALNLGLLLLGIATARARVFPRWLGWAVAAGPIAIVLLGPVEQEVVGVLLGLLAYAGYRTATGRTAETVPVLADAH</sequence>
<feature type="transmembrane region" description="Helical" evidence="1">
    <location>
        <begin position="126"/>
        <end position="145"/>
    </location>
</feature>
<accession>A0A101JJF7</accession>
<evidence type="ECO:0000256" key="1">
    <source>
        <dbReference type="SAM" id="Phobius"/>
    </source>
</evidence>
<dbReference type="Proteomes" id="UP000053244">
    <property type="component" value="Unassembled WGS sequence"/>
</dbReference>
<feature type="transmembrane region" description="Helical" evidence="1">
    <location>
        <begin position="12"/>
        <end position="29"/>
    </location>
</feature>
<feature type="transmembrane region" description="Helical" evidence="1">
    <location>
        <begin position="41"/>
        <end position="64"/>
    </location>
</feature>
<protein>
    <recommendedName>
        <fullName evidence="4">DUF4386 family protein</fullName>
    </recommendedName>
</protein>
<feature type="transmembrane region" description="Helical" evidence="1">
    <location>
        <begin position="157"/>
        <end position="175"/>
    </location>
</feature>
<dbReference type="RefSeq" id="WP_067699411.1">
    <property type="nucleotide sequence ID" value="NZ_LLZH01000293.1"/>
</dbReference>
<dbReference type="EMBL" id="LLZH01000293">
    <property type="protein sequence ID" value="KUL27928.1"/>
    <property type="molecule type" value="Genomic_DNA"/>
</dbReference>